<name>A0A072PFH5_9EURO</name>
<dbReference type="GO" id="GO:0005737">
    <property type="term" value="C:cytoplasm"/>
    <property type="evidence" value="ECO:0007669"/>
    <property type="project" value="TreeGrafter"/>
</dbReference>
<feature type="compositionally biased region" description="Basic and acidic residues" evidence="2">
    <location>
        <begin position="79"/>
        <end position="97"/>
    </location>
</feature>
<keyword evidence="5" id="KW-1185">Reference proteome</keyword>
<accession>A0A072PFH5</accession>
<dbReference type="InterPro" id="IPR013883">
    <property type="entry name" value="TF_Iwr1_dom"/>
</dbReference>
<evidence type="ECO:0000256" key="2">
    <source>
        <dbReference type="SAM" id="MobiDB-lite"/>
    </source>
</evidence>
<comment type="caution">
    <text evidence="4">The sequence shown here is derived from an EMBL/GenBank/DDBJ whole genome shotgun (WGS) entry which is preliminary data.</text>
</comment>
<feature type="compositionally biased region" description="Polar residues" evidence="2">
    <location>
        <begin position="53"/>
        <end position="65"/>
    </location>
</feature>
<dbReference type="PANTHER" id="PTHR28063:SF1">
    <property type="entry name" value="RNA POLYMERASE II NUCLEAR LOCALIZATION PROTEIN IWR1"/>
    <property type="match status" value="1"/>
</dbReference>
<dbReference type="STRING" id="1182545.A0A072PFH5"/>
<proteinExistence type="inferred from homology"/>
<dbReference type="VEuPathDB" id="FungiDB:A1O9_05956"/>
<dbReference type="AlphaFoldDB" id="A0A072PFH5"/>
<dbReference type="Proteomes" id="UP000027920">
    <property type="component" value="Unassembled WGS sequence"/>
</dbReference>
<feature type="region of interest" description="Disordered" evidence="2">
    <location>
        <begin position="347"/>
        <end position="406"/>
    </location>
</feature>
<reference evidence="4 5" key="1">
    <citation type="submission" date="2013-03" db="EMBL/GenBank/DDBJ databases">
        <title>The Genome Sequence of Exophiala aquamarina CBS 119918.</title>
        <authorList>
            <consortium name="The Broad Institute Genomics Platform"/>
            <person name="Cuomo C."/>
            <person name="de Hoog S."/>
            <person name="Gorbushina A."/>
            <person name="Walker B."/>
            <person name="Young S.K."/>
            <person name="Zeng Q."/>
            <person name="Gargeya S."/>
            <person name="Fitzgerald M."/>
            <person name="Haas B."/>
            <person name="Abouelleil A."/>
            <person name="Allen A.W."/>
            <person name="Alvarado L."/>
            <person name="Arachchi H.M."/>
            <person name="Berlin A.M."/>
            <person name="Chapman S.B."/>
            <person name="Gainer-Dewar J."/>
            <person name="Goldberg J."/>
            <person name="Griggs A."/>
            <person name="Gujja S."/>
            <person name="Hansen M."/>
            <person name="Howarth C."/>
            <person name="Imamovic A."/>
            <person name="Ireland A."/>
            <person name="Larimer J."/>
            <person name="McCowan C."/>
            <person name="Murphy C."/>
            <person name="Pearson M."/>
            <person name="Poon T.W."/>
            <person name="Priest M."/>
            <person name="Roberts A."/>
            <person name="Saif S."/>
            <person name="Shea T."/>
            <person name="Sisk P."/>
            <person name="Sykes S."/>
            <person name="Wortman J."/>
            <person name="Nusbaum C."/>
            <person name="Birren B."/>
        </authorList>
    </citation>
    <scope>NUCLEOTIDE SEQUENCE [LARGE SCALE GENOMIC DNA]</scope>
    <source>
        <strain evidence="4 5">CBS 119918</strain>
    </source>
</reference>
<dbReference type="InterPro" id="IPR040150">
    <property type="entry name" value="Iwr1"/>
</dbReference>
<evidence type="ECO:0000256" key="1">
    <source>
        <dbReference type="ARBA" id="ARBA00010218"/>
    </source>
</evidence>
<feature type="domain" description="Transcription factor Iwr1" evidence="3">
    <location>
        <begin position="302"/>
        <end position="375"/>
    </location>
</feature>
<dbReference type="OrthoDB" id="6255506at2759"/>
<evidence type="ECO:0000313" key="5">
    <source>
        <dbReference type="Proteomes" id="UP000027920"/>
    </source>
</evidence>
<dbReference type="PANTHER" id="PTHR28063">
    <property type="entry name" value="RNA POLYMERASE II NUCLEAR LOCALIZATION PROTEIN IWR1"/>
    <property type="match status" value="1"/>
</dbReference>
<feature type="compositionally biased region" description="Acidic residues" evidence="2">
    <location>
        <begin position="394"/>
        <end position="406"/>
    </location>
</feature>
<feature type="compositionally biased region" description="Acidic residues" evidence="2">
    <location>
        <begin position="351"/>
        <end position="363"/>
    </location>
</feature>
<gene>
    <name evidence="4" type="ORF">A1O9_05956</name>
</gene>
<dbReference type="EMBL" id="AMGV01000004">
    <property type="protein sequence ID" value="KEF58033.1"/>
    <property type="molecule type" value="Genomic_DNA"/>
</dbReference>
<sequence>MSLAPERISIKRRRQEEPVETLYLEQSTAPDRKRRVTDFYFQRVQERIVAPLSQLNSLPQYTRPASSGIPAVRSSAPGDDVRDYARLKEAWKARTEEQTSQPSQTQAGAARNAAEGSSSPIPAEDRNLQQQQQPRRFHLTRNLSSVAPAPGKIQRTKIDIRPPLATFVERRTASFKHKRNPIYQSDPVDKVIDLGQGEDGASQLVSGDQAHSLEELQSSKRAPTKSFVIAEAQSDRKGTSIQDHPSTWDHDSDQLADELAALAMELDPESRDKAAELEGQAEKTPPPPPVPADSDRMVLDDNDFVYETYIKVQHDAGQATLVDIDGWGTKIGVLVIDEEDEDLWNRYVDSDHDDDWDEEDSNAEDNPANDYPEDEVSSDDQFSRNPYKYRQYDSDNEYDDDYDGKW</sequence>
<dbReference type="HOGENOM" id="CLU_702139_0_0_1"/>
<evidence type="ECO:0000259" key="3">
    <source>
        <dbReference type="Pfam" id="PF08574"/>
    </source>
</evidence>
<dbReference type="RefSeq" id="XP_013260623.1">
    <property type="nucleotide sequence ID" value="XM_013405169.1"/>
</dbReference>
<feature type="region of interest" description="Disordered" evidence="2">
    <location>
        <begin position="52"/>
        <end position="158"/>
    </location>
</feature>
<evidence type="ECO:0000313" key="4">
    <source>
        <dbReference type="EMBL" id="KEF58033.1"/>
    </source>
</evidence>
<comment type="similarity">
    <text evidence="1">Belongs to the IWR1/SLC7A6OS family.</text>
</comment>
<protein>
    <recommendedName>
        <fullName evidence="3">Transcription factor Iwr1 domain-containing protein</fullName>
    </recommendedName>
</protein>
<feature type="region of interest" description="Disordered" evidence="2">
    <location>
        <begin position="270"/>
        <end position="296"/>
    </location>
</feature>
<dbReference type="GeneID" id="25280876"/>
<dbReference type="GO" id="GO:0006606">
    <property type="term" value="P:protein import into nucleus"/>
    <property type="evidence" value="ECO:0007669"/>
    <property type="project" value="InterPro"/>
</dbReference>
<dbReference type="Pfam" id="PF08574">
    <property type="entry name" value="Iwr1"/>
    <property type="match status" value="1"/>
</dbReference>
<organism evidence="4 5">
    <name type="scientific">Exophiala aquamarina CBS 119918</name>
    <dbReference type="NCBI Taxonomy" id="1182545"/>
    <lineage>
        <taxon>Eukaryota</taxon>
        <taxon>Fungi</taxon>
        <taxon>Dikarya</taxon>
        <taxon>Ascomycota</taxon>
        <taxon>Pezizomycotina</taxon>
        <taxon>Eurotiomycetes</taxon>
        <taxon>Chaetothyriomycetidae</taxon>
        <taxon>Chaetothyriales</taxon>
        <taxon>Herpotrichiellaceae</taxon>
        <taxon>Exophiala</taxon>
    </lineage>
</organism>